<evidence type="ECO:0000313" key="1">
    <source>
        <dbReference type="EMBL" id="ERN03362.1"/>
    </source>
</evidence>
<dbReference type="EMBL" id="KI394358">
    <property type="protein sequence ID" value="ERN03362.1"/>
    <property type="molecule type" value="Genomic_DNA"/>
</dbReference>
<dbReference type="Gramene" id="ERN03362">
    <property type="protein sequence ID" value="ERN03362"/>
    <property type="gene ID" value="AMTR_s00003p00246750"/>
</dbReference>
<reference evidence="2" key="1">
    <citation type="journal article" date="2013" name="Science">
        <title>The Amborella genome and the evolution of flowering plants.</title>
        <authorList>
            <consortium name="Amborella Genome Project"/>
        </authorList>
    </citation>
    <scope>NUCLEOTIDE SEQUENCE [LARGE SCALE GENOMIC DNA]</scope>
</reference>
<sequence>MKAAKPRVGEDVHHIPGTTINLVSVMQITAVEYFGVFGLDDVKVFEKLKIKGDPIMHGCQMDEHYILSAGTACVVDEYMDEAEERQFSPMPSGDGTCTSKSISPLKTGIRKTCDAANESQVGLT</sequence>
<accession>W1P0K1</accession>
<name>W1P0K1_AMBTC</name>
<evidence type="ECO:0000313" key="2">
    <source>
        <dbReference type="Proteomes" id="UP000017836"/>
    </source>
</evidence>
<organism evidence="1 2">
    <name type="scientific">Amborella trichopoda</name>
    <dbReference type="NCBI Taxonomy" id="13333"/>
    <lineage>
        <taxon>Eukaryota</taxon>
        <taxon>Viridiplantae</taxon>
        <taxon>Streptophyta</taxon>
        <taxon>Embryophyta</taxon>
        <taxon>Tracheophyta</taxon>
        <taxon>Spermatophyta</taxon>
        <taxon>Magnoliopsida</taxon>
        <taxon>Amborellales</taxon>
        <taxon>Amborellaceae</taxon>
        <taxon>Amborella</taxon>
    </lineage>
</organism>
<dbReference type="Proteomes" id="UP000017836">
    <property type="component" value="Unassembled WGS sequence"/>
</dbReference>
<dbReference type="AlphaFoldDB" id="W1P0K1"/>
<dbReference type="HOGENOM" id="CLU_2006963_0_0_1"/>
<proteinExistence type="predicted"/>
<gene>
    <name evidence="1" type="ORF">AMTR_s00003p00246750</name>
</gene>
<keyword evidence="2" id="KW-1185">Reference proteome</keyword>
<protein>
    <submittedName>
        <fullName evidence="1">Uncharacterized protein</fullName>
    </submittedName>
</protein>